<protein>
    <recommendedName>
        <fullName evidence="6">YfhD-like protein</fullName>
    </recommendedName>
</protein>
<keyword evidence="5" id="KW-1185">Reference proteome</keyword>
<organism evidence="3 4">
    <name type="scientific">Paenibacillus sophorae</name>
    <dbReference type="NCBI Taxonomy" id="1333845"/>
    <lineage>
        <taxon>Bacteria</taxon>
        <taxon>Bacillati</taxon>
        <taxon>Bacillota</taxon>
        <taxon>Bacilli</taxon>
        <taxon>Bacillales</taxon>
        <taxon>Paenibacillaceae</taxon>
        <taxon>Paenibacillus</taxon>
    </lineage>
</organism>
<dbReference type="Proteomes" id="UP000198809">
    <property type="component" value="Unassembled WGS sequence"/>
</dbReference>
<reference evidence="2 5" key="2">
    <citation type="submission" date="2021-06" db="EMBL/GenBank/DDBJ databases">
        <title>Whole genome sequence of Paenibacillus sophorae DSM23020 for comparative genomics.</title>
        <authorList>
            <person name="Kim M.-J."/>
            <person name="Lee G."/>
            <person name="Shin J.-H."/>
        </authorList>
    </citation>
    <scope>NUCLEOTIDE SEQUENCE [LARGE SCALE GENOMIC DNA]</scope>
    <source>
        <strain evidence="2 5">DSM 23020</strain>
    </source>
</reference>
<dbReference type="STRING" id="1333845.SAMN04487895_101148"/>
<feature type="compositionally biased region" description="Basic and acidic residues" evidence="1">
    <location>
        <begin position="31"/>
        <end position="46"/>
    </location>
</feature>
<evidence type="ECO:0008006" key="6">
    <source>
        <dbReference type="Google" id="ProtNLM"/>
    </source>
</evidence>
<dbReference type="EMBL" id="CP076607">
    <property type="protein sequence ID" value="QWU13898.1"/>
    <property type="molecule type" value="Genomic_DNA"/>
</dbReference>
<evidence type="ECO:0000313" key="5">
    <source>
        <dbReference type="Proteomes" id="UP000683429"/>
    </source>
</evidence>
<accession>A0A1H8FKI7</accession>
<dbReference type="EMBL" id="FODH01000001">
    <property type="protein sequence ID" value="SEN32125.1"/>
    <property type="molecule type" value="Genomic_DNA"/>
</dbReference>
<dbReference type="AlphaFoldDB" id="A0A1H8FKI7"/>
<feature type="compositionally biased region" description="Polar residues" evidence="1">
    <location>
        <begin position="18"/>
        <end position="29"/>
    </location>
</feature>
<sequence>MSPDKNLINTVKDLEKTAPTSHEANQMEQEQMDKRKEMLRRDKGYKANEQSSYE</sequence>
<feature type="region of interest" description="Disordered" evidence="1">
    <location>
        <begin position="1"/>
        <end position="54"/>
    </location>
</feature>
<evidence type="ECO:0000313" key="4">
    <source>
        <dbReference type="Proteomes" id="UP000198809"/>
    </source>
</evidence>
<evidence type="ECO:0000313" key="2">
    <source>
        <dbReference type="EMBL" id="QWU13898.1"/>
    </source>
</evidence>
<gene>
    <name evidence="2" type="ORF">KP014_18305</name>
    <name evidence="3" type="ORF">SAMN04487895_101148</name>
</gene>
<evidence type="ECO:0000256" key="1">
    <source>
        <dbReference type="SAM" id="MobiDB-lite"/>
    </source>
</evidence>
<reference evidence="3 4" key="1">
    <citation type="submission" date="2016-10" db="EMBL/GenBank/DDBJ databases">
        <authorList>
            <person name="de Groot N.N."/>
        </authorList>
    </citation>
    <scope>NUCLEOTIDE SEQUENCE [LARGE SCALE GENOMIC DNA]</scope>
    <source>
        <strain evidence="3 4">CGMCC 1.10238</strain>
    </source>
</reference>
<name>A0A1H8FKI7_9BACL</name>
<proteinExistence type="predicted"/>
<dbReference type="RefSeq" id="WP_175491730.1">
    <property type="nucleotide sequence ID" value="NZ_CP076607.1"/>
</dbReference>
<evidence type="ECO:0000313" key="3">
    <source>
        <dbReference type="EMBL" id="SEN32125.1"/>
    </source>
</evidence>
<dbReference type="Proteomes" id="UP000683429">
    <property type="component" value="Chromosome"/>
</dbReference>